<dbReference type="GO" id="GO:0043022">
    <property type="term" value="F:ribosome binding"/>
    <property type="evidence" value="ECO:0007669"/>
    <property type="project" value="InterPro"/>
</dbReference>
<evidence type="ECO:0000259" key="6">
    <source>
        <dbReference type="Pfam" id="PF01782"/>
    </source>
</evidence>
<name>A0A927CMI7_9BACL</name>
<evidence type="ECO:0000256" key="3">
    <source>
        <dbReference type="ARBA" id="ARBA00022552"/>
    </source>
</evidence>
<dbReference type="AlphaFoldDB" id="A0A927CMI7"/>
<gene>
    <name evidence="5 8" type="primary">rimM</name>
    <name evidence="8" type="ORF">IDH41_19450</name>
</gene>
<evidence type="ECO:0000259" key="7">
    <source>
        <dbReference type="Pfam" id="PF05239"/>
    </source>
</evidence>
<evidence type="ECO:0000256" key="1">
    <source>
        <dbReference type="ARBA" id="ARBA00022490"/>
    </source>
</evidence>
<dbReference type="Pfam" id="PF05239">
    <property type="entry name" value="PRC"/>
    <property type="match status" value="1"/>
</dbReference>
<dbReference type="Pfam" id="PF01782">
    <property type="entry name" value="RimM"/>
    <property type="match status" value="1"/>
</dbReference>
<comment type="function">
    <text evidence="5">An accessory protein needed during the final step in the assembly of 30S ribosomal subunit, possibly for assembly of the head region. Essential for efficient processing of 16S rRNA. May be needed both before and after RbfA during the maturation of 16S rRNA. It has affinity for free ribosomal 30S subunits but not for 70S ribosomes.</text>
</comment>
<dbReference type="GO" id="GO:0042274">
    <property type="term" value="P:ribosomal small subunit biogenesis"/>
    <property type="evidence" value="ECO:0007669"/>
    <property type="project" value="UniProtKB-UniRule"/>
</dbReference>
<evidence type="ECO:0000256" key="5">
    <source>
        <dbReference type="HAMAP-Rule" id="MF_00014"/>
    </source>
</evidence>
<dbReference type="Proteomes" id="UP000632125">
    <property type="component" value="Unassembled WGS sequence"/>
</dbReference>
<keyword evidence="9" id="KW-1185">Reference proteome</keyword>
<dbReference type="SUPFAM" id="SSF50447">
    <property type="entry name" value="Translation proteins"/>
    <property type="match status" value="1"/>
</dbReference>
<proteinExistence type="inferred from homology"/>
<feature type="domain" description="RimM N-terminal" evidence="6">
    <location>
        <begin position="8"/>
        <end position="91"/>
    </location>
</feature>
<dbReference type="Gene3D" id="2.30.30.240">
    <property type="entry name" value="PRC-barrel domain"/>
    <property type="match status" value="1"/>
</dbReference>
<feature type="domain" description="PRC-barrel" evidence="7">
    <location>
        <begin position="99"/>
        <end position="172"/>
    </location>
</feature>
<evidence type="ECO:0000313" key="8">
    <source>
        <dbReference type="EMBL" id="MBD2870764.1"/>
    </source>
</evidence>
<protein>
    <recommendedName>
        <fullName evidence="5">Ribosome maturation factor RimM</fullName>
    </recommendedName>
</protein>
<dbReference type="InterPro" id="IPR011033">
    <property type="entry name" value="PRC_barrel-like_sf"/>
</dbReference>
<dbReference type="GO" id="GO:0005737">
    <property type="term" value="C:cytoplasm"/>
    <property type="evidence" value="ECO:0007669"/>
    <property type="project" value="UniProtKB-SubCell"/>
</dbReference>
<comment type="domain">
    <text evidence="5">The PRC barrel domain binds ribosomal protein uS19.</text>
</comment>
<dbReference type="SUPFAM" id="SSF50346">
    <property type="entry name" value="PRC-barrel domain"/>
    <property type="match status" value="1"/>
</dbReference>
<sequence>MNEKWFAVGKIVNTHGIRGELKVLPQTDFADVRFAPGSKLRMLNEESGASQEVKVESARANKNVFIVKLDGFHDINLVEKYKGWVLKVSEADLVELGDGEYYYHEIIGCRVVTEEGEELGVISEILSPGANDVWVVERPKGKGKQILIPVIDDVLIGVDKQEKLVTVRLMEGLI</sequence>
<evidence type="ECO:0000256" key="2">
    <source>
        <dbReference type="ARBA" id="ARBA00022517"/>
    </source>
</evidence>
<comment type="subcellular location">
    <subcellularLocation>
        <location evidence="5">Cytoplasm</location>
    </subcellularLocation>
</comment>
<comment type="similarity">
    <text evidence="5">Belongs to the RimM family.</text>
</comment>
<dbReference type="HAMAP" id="MF_00014">
    <property type="entry name" value="Ribosome_mat_RimM"/>
    <property type="match status" value="1"/>
</dbReference>
<reference evidence="8" key="1">
    <citation type="submission" date="2020-09" db="EMBL/GenBank/DDBJ databases">
        <title>A novel bacterium of genus Paenibacillus, isolated from South China Sea.</title>
        <authorList>
            <person name="Huang H."/>
            <person name="Mo K."/>
            <person name="Hu Y."/>
        </authorList>
    </citation>
    <scope>NUCLEOTIDE SEQUENCE</scope>
    <source>
        <strain evidence="8">IB182493</strain>
    </source>
</reference>
<evidence type="ECO:0000256" key="4">
    <source>
        <dbReference type="ARBA" id="ARBA00023186"/>
    </source>
</evidence>
<dbReference type="GO" id="GO:0005840">
    <property type="term" value="C:ribosome"/>
    <property type="evidence" value="ECO:0007669"/>
    <property type="project" value="InterPro"/>
</dbReference>
<dbReference type="InterPro" id="IPR027275">
    <property type="entry name" value="PRC-brl_dom"/>
</dbReference>
<comment type="caution">
    <text evidence="8">The sequence shown here is derived from an EMBL/GenBank/DDBJ whole genome shotgun (WGS) entry which is preliminary data.</text>
</comment>
<keyword evidence="3 5" id="KW-0698">rRNA processing</keyword>
<organism evidence="8 9">
    <name type="scientific">Paenibacillus arenilitoris</name>
    <dbReference type="NCBI Taxonomy" id="2772299"/>
    <lineage>
        <taxon>Bacteria</taxon>
        <taxon>Bacillati</taxon>
        <taxon>Bacillota</taxon>
        <taxon>Bacilli</taxon>
        <taxon>Bacillales</taxon>
        <taxon>Paenibacillaceae</taxon>
        <taxon>Paenibacillus</taxon>
    </lineage>
</organism>
<comment type="subunit">
    <text evidence="5">Binds ribosomal protein uS19.</text>
</comment>
<dbReference type="EMBL" id="JACXIY010000023">
    <property type="protein sequence ID" value="MBD2870764.1"/>
    <property type="molecule type" value="Genomic_DNA"/>
</dbReference>
<dbReference type="PANTHER" id="PTHR33692:SF1">
    <property type="entry name" value="RIBOSOME MATURATION FACTOR RIMM"/>
    <property type="match status" value="1"/>
</dbReference>
<keyword evidence="4 5" id="KW-0143">Chaperone</keyword>
<evidence type="ECO:0000313" key="9">
    <source>
        <dbReference type="Proteomes" id="UP000632125"/>
    </source>
</evidence>
<dbReference type="Gene3D" id="2.40.30.60">
    <property type="entry name" value="RimM"/>
    <property type="match status" value="1"/>
</dbReference>
<dbReference type="NCBIfam" id="TIGR02273">
    <property type="entry name" value="16S_RimM"/>
    <property type="match status" value="1"/>
</dbReference>
<keyword evidence="2 5" id="KW-0690">Ribosome biogenesis</keyword>
<accession>A0A927CMI7</accession>
<dbReference type="InterPro" id="IPR011961">
    <property type="entry name" value="RimM"/>
</dbReference>
<dbReference type="InterPro" id="IPR036976">
    <property type="entry name" value="RimM_N_sf"/>
</dbReference>
<dbReference type="RefSeq" id="WP_190863967.1">
    <property type="nucleotide sequence ID" value="NZ_JACXIY010000023.1"/>
</dbReference>
<keyword evidence="1 5" id="KW-0963">Cytoplasm</keyword>
<dbReference type="PANTHER" id="PTHR33692">
    <property type="entry name" value="RIBOSOME MATURATION FACTOR RIMM"/>
    <property type="match status" value="1"/>
</dbReference>
<dbReference type="InterPro" id="IPR009000">
    <property type="entry name" value="Transl_B-barrel_sf"/>
</dbReference>
<dbReference type="GO" id="GO:0006364">
    <property type="term" value="P:rRNA processing"/>
    <property type="evidence" value="ECO:0007669"/>
    <property type="project" value="UniProtKB-UniRule"/>
</dbReference>
<dbReference type="InterPro" id="IPR002676">
    <property type="entry name" value="RimM_N"/>
</dbReference>